<reference evidence="2" key="1">
    <citation type="journal article" date="2020" name="J. Eukaryot. Microbiol.">
        <title>De novo Sequencing, Assembly and Annotation of the Transcriptome for the Free-Living Testate Amoeba Arcella intermedia.</title>
        <authorList>
            <person name="Ribeiro G.M."/>
            <person name="Porfirio-Sousa A.L."/>
            <person name="Maurer-Alcala X.X."/>
            <person name="Katz L.A."/>
            <person name="Lahr D.J.G."/>
        </authorList>
    </citation>
    <scope>NUCLEOTIDE SEQUENCE</scope>
</reference>
<evidence type="ECO:0000256" key="1">
    <source>
        <dbReference type="SAM" id="MobiDB-lite"/>
    </source>
</evidence>
<dbReference type="PANTHER" id="PTHR35378:SF1">
    <property type="entry name" value="C2H2-TYPE DOMAIN-CONTAINING PROTEIN"/>
    <property type="match status" value="1"/>
</dbReference>
<feature type="region of interest" description="Disordered" evidence="1">
    <location>
        <begin position="100"/>
        <end position="121"/>
    </location>
</feature>
<dbReference type="EMBL" id="GIBP01010640">
    <property type="protein sequence ID" value="NDV39609.1"/>
    <property type="molecule type" value="Transcribed_RNA"/>
</dbReference>
<dbReference type="AlphaFoldDB" id="A0A6B2LQW6"/>
<feature type="compositionally biased region" description="Acidic residues" evidence="1">
    <location>
        <begin position="112"/>
        <end position="121"/>
    </location>
</feature>
<organism evidence="2">
    <name type="scientific">Arcella intermedia</name>
    <dbReference type="NCBI Taxonomy" id="1963864"/>
    <lineage>
        <taxon>Eukaryota</taxon>
        <taxon>Amoebozoa</taxon>
        <taxon>Tubulinea</taxon>
        <taxon>Elardia</taxon>
        <taxon>Arcellinida</taxon>
        <taxon>Sphaerothecina</taxon>
        <taxon>Arcellidae</taxon>
        <taxon>Arcella</taxon>
    </lineage>
</organism>
<dbReference type="PANTHER" id="PTHR35378">
    <property type="entry name" value="UNNAMED PRODUCT"/>
    <property type="match status" value="1"/>
</dbReference>
<proteinExistence type="predicted"/>
<protein>
    <submittedName>
        <fullName evidence="2">Uncharacterized protein</fullName>
    </submittedName>
</protein>
<evidence type="ECO:0000313" key="2">
    <source>
        <dbReference type="EMBL" id="NDV39609.1"/>
    </source>
</evidence>
<name>A0A6B2LQW6_9EUKA</name>
<accession>A0A6B2LQW6</accession>
<sequence>MIRFTHSKIKPIFSDGRTVEGTLSEISEGKLKPENLPKIVVHKQDDKTYFSMNNRRLWVFKECRKRGLLEKVPERIRPMPTNKRQKNRFTTERCALNAKFMHLKTGPGGAEDKEESEEEEE</sequence>